<organism evidence="2 3">
    <name type="scientific">Aphanomyces astaci</name>
    <name type="common">Crayfish plague agent</name>
    <dbReference type="NCBI Taxonomy" id="112090"/>
    <lineage>
        <taxon>Eukaryota</taxon>
        <taxon>Sar</taxon>
        <taxon>Stramenopiles</taxon>
        <taxon>Oomycota</taxon>
        <taxon>Saprolegniomycetes</taxon>
        <taxon>Saprolegniales</taxon>
        <taxon>Verrucalvaceae</taxon>
        <taxon>Aphanomyces</taxon>
    </lineage>
</organism>
<dbReference type="AlphaFoldDB" id="A0A3R7ANA7"/>
<evidence type="ECO:0000313" key="3">
    <source>
        <dbReference type="Proteomes" id="UP000285430"/>
    </source>
</evidence>
<evidence type="ECO:0000256" key="1">
    <source>
        <dbReference type="SAM" id="MobiDB-lite"/>
    </source>
</evidence>
<protein>
    <submittedName>
        <fullName evidence="2">Uncharacterized protein</fullName>
    </submittedName>
</protein>
<feature type="region of interest" description="Disordered" evidence="1">
    <location>
        <begin position="123"/>
        <end position="142"/>
    </location>
</feature>
<gene>
    <name evidence="2" type="ORF">DYB37_002370</name>
</gene>
<dbReference type="EMBL" id="QUTH01004962">
    <property type="protein sequence ID" value="RHZ11431.1"/>
    <property type="molecule type" value="Genomic_DNA"/>
</dbReference>
<comment type="caution">
    <text evidence="2">The sequence shown here is derived from an EMBL/GenBank/DDBJ whole genome shotgun (WGS) entry which is preliminary data.</text>
</comment>
<dbReference type="Proteomes" id="UP000285430">
    <property type="component" value="Unassembled WGS sequence"/>
</dbReference>
<name>A0A3R7ANA7_APHAT</name>
<proteinExistence type="predicted"/>
<accession>A0A3R7ANA7</accession>
<sequence length="142" mass="16160">MAITMVTEYRFHFACRDITNPSAQASLNMTEKNRMSTMNDRQETLAAAAAVRPQVLDSPLMRGDERRYGLPEPKLSDVFGQVQEGPAPFFYAQRDNPRRQIAQKVKLVQLHRVEGAWLVRGLEEDKPRAKLEPPDEIPVVGR</sequence>
<feature type="compositionally biased region" description="Basic and acidic residues" evidence="1">
    <location>
        <begin position="123"/>
        <end position="133"/>
    </location>
</feature>
<reference evidence="2 3" key="1">
    <citation type="submission" date="2018-08" db="EMBL/GenBank/DDBJ databases">
        <title>Aphanomyces genome sequencing and annotation.</title>
        <authorList>
            <person name="Minardi D."/>
            <person name="Oidtmann B."/>
            <person name="Van Der Giezen M."/>
            <person name="Studholme D.J."/>
        </authorList>
    </citation>
    <scope>NUCLEOTIDE SEQUENCE [LARGE SCALE GENOMIC DNA]</scope>
    <source>
        <strain evidence="2 3">Da</strain>
    </source>
</reference>
<evidence type="ECO:0000313" key="2">
    <source>
        <dbReference type="EMBL" id="RHZ11431.1"/>
    </source>
</evidence>